<dbReference type="Proteomes" id="UP001162972">
    <property type="component" value="Chromosome 4"/>
</dbReference>
<dbReference type="EMBL" id="JAPFFJ010000018">
    <property type="protein sequence ID" value="KAJ6402348.1"/>
    <property type="molecule type" value="Genomic_DNA"/>
</dbReference>
<protein>
    <submittedName>
        <fullName evidence="1">Uncharacterized protein</fullName>
    </submittedName>
</protein>
<name>A0AAD6JCW8_9ROSI</name>
<accession>A0AAD6JCW8</accession>
<evidence type="ECO:0000313" key="2">
    <source>
        <dbReference type="Proteomes" id="UP001162972"/>
    </source>
</evidence>
<gene>
    <name evidence="1" type="ORF">OIU84_014439</name>
</gene>
<sequence length="94" mass="10823">MDKRTDHVKWEKVKGRGLVDSVFSWSIEDLLSKDLYKDQVEKIPDSFTSTAHYMKAFIIPLQEETHADLLSNAESLAGAPTYRILRPRFCPRSP</sequence>
<keyword evidence="2" id="KW-1185">Reference proteome</keyword>
<reference evidence="1 2" key="1">
    <citation type="journal article" date="2023" name="Int. J. Mol. Sci.">
        <title>De Novo Assembly and Annotation of 11 Diverse Shrub Willow (Salix) Genomes Reveals Novel Gene Organization in Sex-Linked Regions.</title>
        <authorList>
            <person name="Hyden B."/>
            <person name="Feng K."/>
            <person name="Yates T.B."/>
            <person name="Jawdy S."/>
            <person name="Cereghino C."/>
            <person name="Smart L.B."/>
            <person name="Muchero W."/>
        </authorList>
    </citation>
    <scope>NUCLEOTIDE SEQUENCE [LARGE SCALE GENOMIC DNA]</scope>
    <source>
        <tissue evidence="1">Shoot tip</tissue>
    </source>
</reference>
<proteinExistence type="predicted"/>
<organism evidence="1 2">
    <name type="scientific">Salix udensis</name>
    <dbReference type="NCBI Taxonomy" id="889485"/>
    <lineage>
        <taxon>Eukaryota</taxon>
        <taxon>Viridiplantae</taxon>
        <taxon>Streptophyta</taxon>
        <taxon>Embryophyta</taxon>
        <taxon>Tracheophyta</taxon>
        <taxon>Spermatophyta</taxon>
        <taxon>Magnoliopsida</taxon>
        <taxon>eudicotyledons</taxon>
        <taxon>Gunneridae</taxon>
        <taxon>Pentapetalae</taxon>
        <taxon>rosids</taxon>
        <taxon>fabids</taxon>
        <taxon>Malpighiales</taxon>
        <taxon>Salicaceae</taxon>
        <taxon>Saliceae</taxon>
        <taxon>Salix</taxon>
    </lineage>
</organism>
<dbReference type="AlphaFoldDB" id="A0AAD6JCW8"/>
<comment type="caution">
    <text evidence="1">The sequence shown here is derived from an EMBL/GenBank/DDBJ whole genome shotgun (WGS) entry which is preliminary data.</text>
</comment>
<evidence type="ECO:0000313" key="1">
    <source>
        <dbReference type="EMBL" id="KAJ6402348.1"/>
    </source>
</evidence>